<dbReference type="Pfam" id="PF07176">
    <property type="entry name" value="DUF1400"/>
    <property type="match status" value="1"/>
</dbReference>
<evidence type="ECO:0000256" key="1">
    <source>
        <dbReference type="ARBA" id="ARBA00022801"/>
    </source>
</evidence>
<keyword evidence="3" id="KW-0443">Lipid metabolism</keyword>
<evidence type="ECO:0000256" key="2">
    <source>
        <dbReference type="ARBA" id="ARBA00022963"/>
    </source>
</evidence>
<name>A0A139XD54_9CYAN</name>
<dbReference type="Proteomes" id="UP000076925">
    <property type="component" value="Unassembled WGS sequence"/>
</dbReference>
<dbReference type="InterPro" id="IPR029058">
    <property type="entry name" value="AB_hydrolase_fold"/>
</dbReference>
<keyword evidence="2" id="KW-0442">Lipid degradation</keyword>
<dbReference type="InterPro" id="IPR000073">
    <property type="entry name" value="AB_hydrolase_1"/>
</dbReference>
<dbReference type="PANTHER" id="PTHR10272:SF13">
    <property type="entry name" value="POLY(ETHYLENE TEREPHTHALATE) HYDROLASE"/>
    <property type="match status" value="1"/>
</dbReference>
<proteinExistence type="predicted"/>
<reference evidence="6 7" key="1">
    <citation type="journal article" date="2013" name="Genome Biol. Evol.">
        <title>Genomes of Stigonematalean cyanobacteria (subsection V) and the evolution of oxygenic photosynthesis from prokaryotes to plastids.</title>
        <authorList>
            <person name="Dagan T."/>
            <person name="Roettger M."/>
            <person name="Stucken K."/>
            <person name="Landan G."/>
            <person name="Koch R."/>
            <person name="Major P."/>
            <person name="Gould S.B."/>
            <person name="Goremykin V.V."/>
            <person name="Rippka R."/>
            <person name="Tandeau de Marsac N."/>
            <person name="Gugger M."/>
            <person name="Lockhart P.J."/>
            <person name="Allen J.F."/>
            <person name="Brune I."/>
            <person name="Maus I."/>
            <person name="Puhler A."/>
            <person name="Martin W.F."/>
        </authorList>
    </citation>
    <scope>NUCLEOTIDE SEQUENCE [LARGE SCALE GENOMIC DNA]</scope>
    <source>
        <strain evidence="6 7">PCC 7110</strain>
    </source>
</reference>
<keyword evidence="1" id="KW-0378">Hydrolase</keyword>
<dbReference type="GO" id="GO:0016042">
    <property type="term" value="P:lipid catabolic process"/>
    <property type="evidence" value="ECO:0007669"/>
    <property type="project" value="UniProtKB-KW"/>
</dbReference>
<dbReference type="EMBL" id="ANNX02000017">
    <property type="protein sequence ID" value="KYC42631.1"/>
    <property type="molecule type" value="Genomic_DNA"/>
</dbReference>
<evidence type="ECO:0000313" key="6">
    <source>
        <dbReference type="EMBL" id="KYC42631.1"/>
    </source>
</evidence>
<protein>
    <submittedName>
        <fullName evidence="6">Uncharacterized protein</fullName>
    </submittedName>
</protein>
<dbReference type="Pfam" id="PF00561">
    <property type="entry name" value="Abhydrolase_1"/>
    <property type="match status" value="1"/>
</dbReference>
<evidence type="ECO:0000259" key="4">
    <source>
        <dbReference type="Pfam" id="PF00561"/>
    </source>
</evidence>
<dbReference type="SUPFAM" id="SSF53474">
    <property type="entry name" value="alpha/beta-Hydrolases"/>
    <property type="match status" value="1"/>
</dbReference>
<feature type="domain" description="DUF1400" evidence="5">
    <location>
        <begin position="36"/>
        <end position="164"/>
    </location>
</feature>
<keyword evidence="7" id="KW-1185">Reference proteome</keyword>
<dbReference type="InterPro" id="IPR010802">
    <property type="entry name" value="DUF1400"/>
</dbReference>
<evidence type="ECO:0000313" key="7">
    <source>
        <dbReference type="Proteomes" id="UP000076925"/>
    </source>
</evidence>
<dbReference type="AlphaFoldDB" id="A0A139XD54"/>
<accession>A0A139XD54</accession>
<evidence type="ECO:0000256" key="3">
    <source>
        <dbReference type="ARBA" id="ARBA00023098"/>
    </source>
</evidence>
<dbReference type="STRING" id="128403.WA1_14885"/>
<dbReference type="GO" id="GO:0003847">
    <property type="term" value="F:1-alkyl-2-acetylglycerophosphocholine esterase activity"/>
    <property type="evidence" value="ECO:0007669"/>
    <property type="project" value="TreeGrafter"/>
</dbReference>
<evidence type="ECO:0000259" key="5">
    <source>
        <dbReference type="Pfam" id="PF07176"/>
    </source>
</evidence>
<dbReference type="PANTHER" id="PTHR10272">
    <property type="entry name" value="PLATELET-ACTIVATING FACTOR ACETYLHYDROLASE"/>
    <property type="match status" value="1"/>
</dbReference>
<feature type="domain" description="AB hydrolase-1" evidence="4">
    <location>
        <begin position="250"/>
        <end position="359"/>
    </location>
</feature>
<sequence>MNNLFGHWTSALRRNSLPLVLSALLPTFGIGNSAFAAERIYGSYSAFERSISIKALEDYAKTGAVDNDLDVYKQYLKKGQLQQLRRVLLTPIKVSHVAISQFLYTPQGEFLLNRLGEVIRTESRQPKAGLHALRSALILAATEPEGLTLLNILRKYPSRSMHIDLARTMGIASELEKLVNETKRAVAAVEEKSSIEAASSKLPFGLSLKQDLRRRGQYRWQKQTLKFFDATRNRFLLTDIYLPNVQNRVPIIVVSHGLGSDSSNFTYVGTHLASHGFAVVVPNHPGSDTKQLRSLLNGKTNEVAPPDEFLNRPVDIKYILDQLEDRNKFDSRYKGRLNLQQVGVFGHSYGGYTALALAGAKINFEQLAKDCRENAIKDTWNLSLLLQCNALEWHRSDAARQPLRERKVYDFRDKRVKAVMAVNPITSSIFGEAGLSQIQTPVMIAASSDDTIAPALYEQILPFSWIENSQKYLAVISKTSHFSAIGEGKRSANQFSLPSELVGEDPSLARRYLNVLSLPFFATYVAGMPEYTTFLNAAYAKAISGQSVSLSFVQSLTTNELARGFKK</sequence>
<dbReference type="RefSeq" id="WP_017742538.1">
    <property type="nucleotide sequence ID" value="NZ_KQ976354.1"/>
</dbReference>
<dbReference type="Gene3D" id="3.40.50.1820">
    <property type="entry name" value="alpha/beta hydrolase"/>
    <property type="match status" value="1"/>
</dbReference>
<organism evidence="6 7">
    <name type="scientific">Scytonema hofmannii PCC 7110</name>
    <dbReference type="NCBI Taxonomy" id="128403"/>
    <lineage>
        <taxon>Bacteria</taxon>
        <taxon>Bacillati</taxon>
        <taxon>Cyanobacteriota</taxon>
        <taxon>Cyanophyceae</taxon>
        <taxon>Nostocales</taxon>
        <taxon>Scytonemataceae</taxon>
        <taxon>Scytonema</taxon>
    </lineage>
</organism>
<gene>
    <name evidence="6" type="ORF">WA1_14885</name>
</gene>
<comment type="caution">
    <text evidence="6">The sequence shown here is derived from an EMBL/GenBank/DDBJ whole genome shotgun (WGS) entry which is preliminary data.</text>
</comment>
<dbReference type="OrthoDB" id="422423at2"/>